<proteinExistence type="predicted"/>
<reference evidence="2 3" key="1">
    <citation type="submission" date="2021-04" db="EMBL/GenBank/DDBJ databases">
        <authorList>
            <person name="Bliznina A."/>
        </authorList>
    </citation>
    <scope>NUCLEOTIDE SEQUENCE [LARGE SCALE GENOMIC DNA]</scope>
</reference>
<organism evidence="2 3">
    <name type="scientific">Oikopleura dioica</name>
    <name type="common">Tunicate</name>
    <dbReference type="NCBI Taxonomy" id="34765"/>
    <lineage>
        <taxon>Eukaryota</taxon>
        <taxon>Metazoa</taxon>
        <taxon>Chordata</taxon>
        <taxon>Tunicata</taxon>
        <taxon>Appendicularia</taxon>
        <taxon>Copelata</taxon>
        <taxon>Oikopleuridae</taxon>
        <taxon>Oikopleura</taxon>
    </lineage>
</organism>
<dbReference type="EMBL" id="OU015566">
    <property type="protein sequence ID" value="CAG5108122.1"/>
    <property type="molecule type" value="Genomic_DNA"/>
</dbReference>
<feature type="domain" description="SCP" evidence="1">
    <location>
        <begin position="2"/>
        <end position="119"/>
    </location>
</feature>
<evidence type="ECO:0000313" key="2">
    <source>
        <dbReference type="EMBL" id="CAG5108122.1"/>
    </source>
</evidence>
<dbReference type="InterPro" id="IPR035940">
    <property type="entry name" value="CAP_sf"/>
</dbReference>
<dbReference type="Pfam" id="PF00188">
    <property type="entry name" value="CAP"/>
    <property type="match status" value="1"/>
</dbReference>
<keyword evidence="3" id="KW-1185">Reference proteome</keyword>
<evidence type="ECO:0000313" key="3">
    <source>
        <dbReference type="Proteomes" id="UP001158576"/>
    </source>
</evidence>
<sequence>MKICEKLCEEAQNVAANLARRNGIRYSSGENIYVCTRTKSLSSTSAIRECCFKAVDSWYREIENYSFETSKKLKKNQTIAHFQQMVWRDSVRLGFGIAQRRDGNIIIICRYSPRANVFRSKINAKQIMPVQTQ</sequence>
<dbReference type="Proteomes" id="UP001158576">
    <property type="component" value="Chromosome 1"/>
</dbReference>
<dbReference type="InterPro" id="IPR001283">
    <property type="entry name" value="CRISP-related"/>
</dbReference>
<accession>A0ABN7T0A9</accession>
<gene>
    <name evidence="2" type="ORF">OKIOD_LOCUS12408</name>
</gene>
<dbReference type="InterPro" id="IPR014044">
    <property type="entry name" value="CAP_dom"/>
</dbReference>
<evidence type="ECO:0000259" key="1">
    <source>
        <dbReference type="SMART" id="SM00198"/>
    </source>
</evidence>
<dbReference type="PRINTS" id="PR00837">
    <property type="entry name" value="V5TPXLIKE"/>
</dbReference>
<protein>
    <submittedName>
        <fullName evidence="2">Oidioi.mRNA.OKI2018_I69.chr1.g3643.t1.cds</fullName>
    </submittedName>
</protein>
<dbReference type="SUPFAM" id="SSF55797">
    <property type="entry name" value="PR-1-like"/>
    <property type="match status" value="1"/>
</dbReference>
<name>A0ABN7T0A9_OIKDI</name>
<dbReference type="PANTHER" id="PTHR10334">
    <property type="entry name" value="CYSTEINE-RICH SECRETORY PROTEIN-RELATED"/>
    <property type="match status" value="1"/>
</dbReference>
<dbReference type="Gene3D" id="3.40.33.10">
    <property type="entry name" value="CAP"/>
    <property type="match status" value="1"/>
</dbReference>
<dbReference type="SMART" id="SM00198">
    <property type="entry name" value="SCP"/>
    <property type="match status" value="1"/>
</dbReference>